<sequence>MAENLTLLATESASHYEDLDKQSVDTLLRQMNAEDKTVPLAVEKVIPAIEALVNQIVPRMEQGGRLFYIGAGTSGRLGVVDASECPPTYGVPFDLVIGIIAGGDGAIRKAVENAEDDPNQAWKDMEAFGIGPLDTVIGIAASGRTPYVVGGLKAANSRGILTGCIVCNGGSVIAAEANYPVEVLVGPEYVTGSTRMKSGTAQKLVLNMISTTVMIRLGKVRGNKMVDMQLSNHKLVLRAIRMVCEATGVTEEVAANLLETHGSVRNAVDSVKKG</sequence>
<dbReference type="PROSITE" id="PS01272">
    <property type="entry name" value="GCKR"/>
    <property type="match status" value="1"/>
</dbReference>
<dbReference type="InterPro" id="IPR040190">
    <property type="entry name" value="MURQ/GCKR"/>
</dbReference>
<comment type="catalytic activity">
    <reaction evidence="3">
        <text>N-acetyl-D-muramate 6-phosphate + H2O = N-acetyl-D-glucosamine 6-phosphate + (R)-lactate</text>
        <dbReference type="Rhea" id="RHEA:26410"/>
        <dbReference type="ChEBI" id="CHEBI:15377"/>
        <dbReference type="ChEBI" id="CHEBI:16004"/>
        <dbReference type="ChEBI" id="CHEBI:57513"/>
        <dbReference type="ChEBI" id="CHEBI:58722"/>
        <dbReference type="EC" id="4.2.1.126"/>
    </reaction>
</comment>
<dbReference type="Gene3D" id="3.40.50.10490">
    <property type="entry name" value="Glucose-6-phosphate isomerase like protein, domain 1"/>
    <property type="match status" value="1"/>
</dbReference>
<dbReference type="InterPro" id="IPR001347">
    <property type="entry name" value="SIS_dom"/>
</dbReference>
<keyword evidence="1 3" id="KW-0456">Lyase</keyword>
<dbReference type="SUPFAM" id="SSF53697">
    <property type="entry name" value="SIS domain"/>
    <property type="match status" value="1"/>
</dbReference>
<dbReference type="EMBL" id="JBBKXZ010000003">
    <property type="protein sequence ID" value="MFD3394689.1"/>
    <property type="molecule type" value="Genomic_DNA"/>
</dbReference>
<dbReference type="CDD" id="cd05007">
    <property type="entry name" value="SIS_Etherase"/>
    <property type="match status" value="1"/>
</dbReference>
<dbReference type="PANTHER" id="PTHR10088:SF4">
    <property type="entry name" value="GLUCOKINASE REGULATORY PROTEIN"/>
    <property type="match status" value="1"/>
</dbReference>
<feature type="active site" evidence="3">
    <location>
        <position position="115"/>
    </location>
</feature>
<keyword evidence="2 3" id="KW-0119">Carbohydrate metabolism</keyword>
<dbReference type="PANTHER" id="PTHR10088">
    <property type="entry name" value="GLUCOKINASE REGULATORY PROTEIN"/>
    <property type="match status" value="1"/>
</dbReference>
<comment type="pathway">
    <text evidence="3">Amino-sugar metabolism; N-acetylmuramate degradation.</text>
</comment>
<comment type="function">
    <text evidence="3">Specifically catalyzes the cleavage of the D-lactyl ether substituent of MurNAc 6-phosphate, producing GlcNAc 6-phosphate and D-lactate.</text>
</comment>
<dbReference type="EC" id="4.2.1.126" evidence="3"/>
<comment type="similarity">
    <text evidence="3">Belongs to the GCKR-like family. MurNAc-6-P etherase subfamily.</text>
</comment>
<evidence type="ECO:0000313" key="6">
    <source>
        <dbReference type="Proteomes" id="UP001598138"/>
    </source>
</evidence>
<comment type="caution">
    <text evidence="5">The sequence shown here is derived from an EMBL/GenBank/DDBJ whole genome shotgun (WGS) entry which is preliminary data.</text>
</comment>
<proteinExistence type="inferred from homology"/>
<dbReference type="Proteomes" id="UP001598138">
    <property type="component" value="Unassembled WGS sequence"/>
</dbReference>
<organism evidence="5 6">
    <name type="scientific">Aquirufa avitistagni</name>
    <dbReference type="NCBI Taxonomy" id="3104728"/>
    <lineage>
        <taxon>Bacteria</taxon>
        <taxon>Pseudomonadati</taxon>
        <taxon>Bacteroidota</taxon>
        <taxon>Cytophagia</taxon>
        <taxon>Cytophagales</taxon>
        <taxon>Flectobacillaceae</taxon>
        <taxon>Aquirufa</taxon>
    </lineage>
</organism>
<comment type="miscellaneous">
    <text evidence="3">A lyase-type mechanism (elimination/hydration) is suggested for the cleavage of the lactyl ether bond of MurNAc 6-phosphate, with the formation of an alpha,beta-unsaturated aldehyde intermediate with (E)-stereochemistry, followed by the syn addition of water to give product.</text>
</comment>
<dbReference type="InterPro" id="IPR005488">
    <property type="entry name" value="Etherase_MurQ"/>
</dbReference>
<dbReference type="NCBIfam" id="NF009222">
    <property type="entry name" value="PRK12570.1"/>
    <property type="match status" value="1"/>
</dbReference>
<evidence type="ECO:0000256" key="3">
    <source>
        <dbReference type="HAMAP-Rule" id="MF_00068"/>
    </source>
</evidence>
<evidence type="ECO:0000313" key="5">
    <source>
        <dbReference type="EMBL" id="MFD3394689.1"/>
    </source>
</evidence>
<evidence type="ECO:0000256" key="1">
    <source>
        <dbReference type="ARBA" id="ARBA00023239"/>
    </source>
</evidence>
<accession>A0ABW6DL37</accession>
<keyword evidence="6" id="KW-1185">Reference proteome</keyword>
<gene>
    <name evidence="3 5" type="primary">murQ</name>
    <name evidence="5" type="ORF">U0R10_08650</name>
</gene>
<dbReference type="InterPro" id="IPR046348">
    <property type="entry name" value="SIS_dom_sf"/>
</dbReference>
<dbReference type="GO" id="GO:0016829">
    <property type="term" value="F:lyase activity"/>
    <property type="evidence" value="ECO:0007669"/>
    <property type="project" value="UniProtKB-KW"/>
</dbReference>
<name>A0ABW6DL37_9BACT</name>
<feature type="active site" description="Proton donor" evidence="3">
    <location>
        <position position="84"/>
    </location>
</feature>
<reference evidence="5 6" key="1">
    <citation type="submission" date="2024-03" db="EMBL/GenBank/DDBJ databases">
        <title>Aquirufa genome sequencing.</title>
        <authorList>
            <person name="Pitt A."/>
            <person name="Hahn M.W."/>
        </authorList>
    </citation>
    <scope>NUCLEOTIDE SEQUENCE [LARGE SCALE GENOMIC DNA]</scope>
    <source>
        <strain evidence="5 6">OSTEICH-129V</strain>
    </source>
</reference>
<comment type="subunit">
    <text evidence="3">Homodimer.</text>
</comment>
<dbReference type="PROSITE" id="PS51464">
    <property type="entry name" value="SIS"/>
    <property type="match status" value="1"/>
</dbReference>
<protein>
    <recommendedName>
        <fullName evidence="3">N-acetylmuramic acid 6-phosphate etherase</fullName>
        <shortName evidence="3">MurNAc-6-P etherase</shortName>
        <ecNumber evidence="3">4.2.1.126</ecNumber>
    </recommendedName>
    <alternativeName>
        <fullName evidence="3">N-acetylmuramic acid 6-phosphate hydrolase</fullName>
    </alternativeName>
    <alternativeName>
        <fullName evidence="3">N-acetylmuramic acid 6-phosphate lyase</fullName>
    </alternativeName>
</protein>
<evidence type="ECO:0000256" key="2">
    <source>
        <dbReference type="ARBA" id="ARBA00023277"/>
    </source>
</evidence>
<dbReference type="NCBIfam" id="NF003915">
    <property type="entry name" value="PRK05441.1"/>
    <property type="match status" value="1"/>
</dbReference>
<dbReference type="Pfam" id="PF22645">
    <property type="entry name" value="GKRP_SIS_N"/>
    <property type="match status" value="1"/>
</dbReference>
<dbReference type="NCBIfam" id="TIGR00274">
    <property type="entry name" value="N-acetylmuramic acid 6-phosphate etherase"/>
    <property type="match status" value="1"/>
</dbReference>
<evidence type="ECO:0000259" key="4">
    <source>
        <dbReference type="PROSITE" id="PS51464"/>
    </source>
</evidence>
<feature type="domain" description="SIS" evidence="4">
    <location>
        <begin position="56"/>
        <end position="219"/>
    </location>
</feature>
<dbReference type="RefSeq" id="WP_377983570.1">
    <property type="nucleotide sequence ID" value="NZ_JBBKXZ010000003.1"/>
</dbReference>
<dbReference type="HAMAP" id="MF_00068">
    <property type="entry name" value="MurQ"/>
    <property type="match status" value="1"/>
</dbReference>
<dbReference type="InterPro" id="IPR005486">
    <property type="entry name" value="Glucokinase_regulatory_CS"/>
</dbReference>